<dbReference type="PANTHER" id="PTHR30474">
    <property type="entry name" value="CELL CYCLE PROTEIN"/>
    <property type="match status" value="1"/>
</dbReference>
<dbReference type="PANTHER" id="PTHR30474:SF1">
    <property type="entry name" value="PEPTIDOGLYCAN GLYCOSYLTRANSFERASE MRDB"/>
    <property type="match status" value="1"/>
</dbReference>
<evidence type="ECO:0000313" key="7">
    <source>
        <dbReference type="EMBL" id="KKQ34440.1"/>
    </source>
</evidence>
<dbReference type="GO" id="GO:0051301">
    <property type="term" value="P:cell division"/>
    <property type="evidence" value="ECO:0007669"/>
    <property type="project" value="InterPro"/>
</dbReference>
<name>A0A0G0H7C3_9BACT</name>
<dbReference type="GO" id="GO:0005886">
    <property type="term" value="C:plasma membrane"/>
    <property type="evidence" value="ECO:0007669"/>
    <property type="project" value="TreeGrafter"/>
</dbReference>
<dbReference type="Proteomes" id="UP000034852">
    <property type="component" value="Unassembled WGS sequence"/>
</dbReference>
<dbReference type="InterPro" id="IPR001182">
    <property type="entry name" value="FtsW/RodA"/>
</dbReference>
<evidence type="ECO:0000313" key="8">
    <source>
        <dbReference type="Proteomes" id="UP000034852"/>
    </source>
</evidence>
<feature type="transmembrane region" description="Helical" evidence="6">
    <location>
        <begin position="56"/>
        <end position="75"/>
    </location>
</feature>
<sequence>MSILSIVLIYSTTFNAQNLEGGAGTFKKQILFFIVGFFIYFLLSTFDLSWLQNTRILFIIYLITILFLVYVKFFTGEIASTNRWITILGFSIQPAEYAKITLTIVTAVIFSHHEEHYEKLVNWKEKKRRKSKYWQKKLAKVSNFLDKYLHNFYRYIFSFLVVLPIMVLVFIQPALGNSFLILLLWLSIVFASSNSQLKIINFIVPIILIPLEQWGIINANFLGENSILFMTIIFMFTGILALKSKLKWYLIIFAVVFSLAIKPFTIQLWESNVLKVYQKERIETFFEDPEKDPLDAGFQVRQSKIAIGAGQFFGRGYLQGTQSTLKVLPFAHTDFIFASLAEQFGMVGSLLLILIYLVLLVRIEQTAGKSKDEFAFLLATGVCIMLLLNIFINIGMNMGKLPVTGVPLPLVSYGGSSVIVNLTGLGLIQAARRRITIKDVSESFIPRSNPWT</sequence>
<dbReference type="Pfam" id="PF01098">
    <property type="entry name" value="FTSW_RODA_SPOVE"/>
    <property type="match status" value="2"/>
</dbReference>
<gene>
    <name evidence="7" type="ORF">US52_C0059G0004</name>
</gene>
<dbReference type="EMBL" id="LBTH01000059">
    <property type="protein sequence ID" value="KKQ34440.1"/>
    <property type="molecule type" value="Genomic_DNA"/>
</dbReference>
<feature type="transmembrane region" description="Helical" evidence="6">
    <location>
        <begin position="375"/>
        <end position="396"/>
    </location>
</feature>
<feature type="transmembrane region" description="Helical" evidence="6">
    <location>
        <begin position="408"/>
        <end position="428"/>
    </location>
</feature>
<feature type="transmembrane region" description="Helical" evidence="6">
    <location>
        <begin position="177"/>
        <end position="192"/>
    </location>
</feature>
<feature type="transmembrane region" description="Helical" evidence="6">
    <location>
        <begin position="30"/>
        <end position="50"/>
    </location>
</feature>
<evidence type="ECO:0000256" key="4">
    <source>
        <dbReference type="ARBA" id="ARBA00022989"/>
    </source>
</evidence>
<dbReference type="GO" id="GO:0015648">
    <property type="term" value="F:lipid-linked peptidoglycan transporter activity"/>
    <property type="evidence" value="ECO:0007669"/>
    <property type="project" value="TreeGrafter"/>
</dbReference>
<comment type="subcellular location">
    <subcellularLocation>
        <location evidence="1">Membrane</location>
        <topology evidence="1">Multi-pass membrane protein</topology>
    </subcellularLocation>
</comment>
<reference evidence="7 8" key="1">
    <citation type="journal article" date="2015" name="Nature">
        <title>rRNA introns, odd ribosomes, and small enigmatic genomes across a large radiation of phyla.</title>
        <authorList>
            <person name="Brown C.T."/>
            <person name="Hug L.A."/>
            <person name="Thomas B.C."/>
            <person name="Sharon I."/>
            <person name="Castelle C.J."/>
            <person name="Singh A."/>
            <person name="Wilkins M.J."/>
            <person name="Williams K.H."/>
            <person name="Banfield J.F."/>
        </authorList>
    </citation>
    <scope>NUCLEOTIDE SEQUENCE [LARGE SCALE GENOMIC DNA]</scope>
</reference>
<organism evidence="7 8">
    <name type="scientific">candidate division WS6 bacterium GW2011_GWA2_37_6</name>
    <dbReference type="NCBI Taxonomy" id="1619087"/>
    <lineage>
        <taxon>Bacteria</taxon>
        <taxon>Candidatus Dojkabacteria</taxon>
    </lineage>
</organism>
<keyword evidence="2 6" id="KW-0812">Transmembrane</keyword>
<dbReference type="GO" id="GO:0008360">
    <property type="term" value="P:regulation of cell shape"/>
    <property type="evidence" value="ECO:0007669"/>
    <property type="project" value="UniProtKB-KW"/>
</dbReference>
<evidence type="ECO:0000256" key="3">
    <source>
        <dbReference type="ARBA" id="ARBA00022960"/>
    </source>
</evidence>
<feature type="transmembrane region" description="Helical" evidence="6">
    <location>
        <begin position="223"/>
        <end position="242"/>
    </location>
</feature>
<accession>A0A0G0H7C3</accession>
<keyword evidence="5 6" id="KW-0472">Membrane</keyword>
<feature type="transmembrane region" description="Helical" evidence="6">
    <location>
        <begin position="199"/>
        <end position="217"/>
    </location>
</feature>
<feature type="transmembrane region" description="Helical" evidence="6">
    <location>
        <begin position="152"/>
        <end position="171"/>
    </location>
</feature>
<dbReference type="AlphaFoldDB" id="A0A0G0H7C3"/>
<evidence type="ECO:0000256" key="6">
    <source>
        <dbReference type="SAM" id="Phobius"/>
    </source>
</evidence>
<evidence type="ECO:0000256" key="5">
    <source>
        <dbReference type="ARBA" id="ARBA00023136"/>
    </source>
</evidence>
<evidence type="ECO:0000256" key="1">
    <source>
        <dbReference type="ARBA" id="ARBA00004141"/>
    </source>
</evidence>
<feature type="transmembrane region" description="Helical" evidence="6">
    <location>
        <begin position="344"/>
        <end position="363"/>
    </location>
</feature>
<proteinExistence type="predicted"/>
<feature type="transmembrane region" description="Helical" evidence="6">
    <location>
        <begin position="249"/>
        <end position="269"/>
    </location>
</feature>
<evidence type="ECO:0000256" key="2">
    <source>
        <dbReference type="ARBA" id="ARBA00022692"/>
    </source>
</evidence>
<protein>
    <submittedName>
        <fullName evidence="7">Rod shape-determining protein RodA</fullName>
    </submittedName>
</protein>
<comment type="caution">
    <text evidence="7">The sequence shown here is derived from an EMBL/GenBank/DDBJ whole genome shotgun (WGS) entry which is preliminary data.</text>
</comment>
<keyword evidence="3" id="KW-0133">Cell shape</keyword>
<keyword evidence="4 6" id="KW-1133">Transmembrane helix</keyword>
<dbReference type="GO" id="GO:0032153">
    <property type="term" value="C:cell division site"/>
    <property type="evidence" value="ECO:0007669"/>
    <property type="project" value="TreeGrafter"/>
</dbReference>